<keyword evidence="7 10" id="KW-0496">Mitochondrion</keyword>
<dbReference type="EMBL" id="JAPDMZ010000071">
    <property type="protein sequence ID" value="KAK0551851.1"/>
    <property type="molecule type" value="Genomic_DNA"/>
</dbReference>
<reference evidence="13" key="1">
    <citation type="journal article" date="2023" name="PhytoFront">
        <title>Draft Genome Resources of Seven Strains of Tilletia horrida, Causal Agent of Kernel Smut of Rice.</title>
        <authorList>
            <person name="Khanal S."/>
            <person name="Antony Babu S."/>
            <person name="Zhou X.G."/>
        </authorList>
    </citation>
    <scope>NUCLEOTIDE SEQUENCE</scope>
    <source>
        <strain evidence="13">TX6</strain>
    </source>
</reference>
<evidence type="ECO:0000256" key="2">
    <source>
        <dbReference type="ARBA" id="ARBA00022692"/>
    </source>
</evidence>
<comment type="similarity">
    <text evidence="1 10">Belongs to the SHE9 family.</text>
</comment>
<evidence type="ECO:0000256" key="7">
    <source>
        <dbReference type="ARBA" id="ARBA00023128"/>
    </source>
</evidence>
<feature type="transmembrane region" description="Helical" evidence="10">
    <location>
        <begin position="264"/>
        <end position="284"/>
    </location>
</feature>
<keyword evidence="4 10" id="KW-0809">Transit peptide</keyword>
<evidence type="ECO:0000256" key="8">
    <source>
        <dbReference type="ARBA" id="ARBA00023136"/>
    </source>
</evidence>
<evidence type="ECO:0000313" key="14">
    <source>
        <dbReference type="Proteomes" id="UP001176517"/>
    </source>
</evidence>
<evidence type="ECO:0000256" key="5">
    <source>
        <dbReference type="ARBA" id="ARBA00022989"/>
    </source>
</evidence>
<feature type="region of interest" description="Disordered" evidence="12">
    <location>
        <begin position="84"/>
        <end position="115"/>
    </location>
</feature>
<dbReference type="GO" id="GO:0005743">
    <property type="term" value="C:mitochondrial inner membrane"/>
    <property type="evidence" value="ECO:0007669"/>
    <property type="project" value="UniProtKB-SubCell"/>
</dbReference>
<keyword evidence="14" id="KW-1185">Reference proteome</keyword>
<evidence type="ECO:0000256" key="10">
    <source>
        <dbReference type="RuleBase" id="RU364128"/>
    </source>
</evidence>
<sequence>MRLMKFSSSSVGRCGSTAEDSLPSNDDHHQVPKGVCEMVALRFRAPIQRLHGFLRVKPSQTSKLPCSRRPTHLCGLEGSRSFHRSAPVLRPAQTESEASSRSSEKEAPTSAQKSLLQSALQRLEAERRISELGAKWSHYSGYASIEQLKAQVLDLETRLNTARALLDSSKNAYVDSVNSRSNSQKAINDLLSRKSSWSDEDLSQYTSLLRSEHAQARSESESQAKYEQAERELQTAFDELVRAVMRRYHEEQIWSDKVRNASSYASLVVAGLNILIFTAAILFVEPYKRRKLAETFEKRLLEGEAQGRALLQQTIETFESRTAQDQQQLRDDVQQGYSRVLHGLGVQPSPMSVSEGQESDDCSKGEMVPLATRLRIGLADQHKREEWAITGGLGAAVGIAATLTFALVMGGRAPHGGPGPAS</sequence>
<evidence type="ECO:0000256" key="3">
    <source>
        <dbReference type="ARBA" id="ARBA00022792"/>
    </source>
</evidence>
<feature type="transmembrane region" description="Helical" evidence="10">
    <location>
        <begin position="387"/>
        <end position="409"/>
    </location>
</feature>
<keyword evidence="5 10" id="KW-1133">Transmembrane helix</keyword>
<comment type="subcellular location">
    <subcellularLocation>
        <location evidence="10">Mitochondrion inner membrane</location>
        <topology evidence="10">Multi-pass membrane protein</topology>
    </subcellularLocation>
</comment>
<dbReference type="PANTHER" id="PTHR31961">
    <property type="entry name" value="SENSITIVE TO HIGH EXPRESSION PROTEIN 9, MITOCHONDRIAL"/>
    <property type="match status" value="1"/>
</dbReference>
<dbReference type="Proteomes" id="UP001176517">
    <property type="component" value="Unassembled WGS sequence"/>
</dbReference>
<evidence type="ECO:0000256" key="11">
    <source>
        <dbReference type="SAM" id="Coils"/>
    </source>
</evidence>
<comment type="caution">
    <text evidence="13">The sequence shown here is derived from an EMBL/GenBank/DDBJ whole genome shotgun (WGS) entry which is preliminary data.</text>
</comment>
<evidence type="ECO:0000256" key="12">
    <source>
        <dbReference type="SAM" id="MobiDB-lite"/>
    </source>
</evidence>
<feature type="compositionally biased region" description="Polar residues" evidence="12">
    <location>
        <begin position="1"/>
        <end position="11"/>
    </location>
</feature>
<dbReference type="AlphaFoldDB" id="A0AAN6GPL6"/>
<evidence type="ECO:0000256" key="1">
    <source>
        <dbReference type="ARBA" id="ARBA00007472"/>
    </source>
</evidence>
<evidence type="ECO:0000256" key="6">
    <source>
        <dbReference type="ARBA" id="ARBA00023054"/>
    </source>
</evidence>
<accession>A0AAN6GPL6</accession>
<evidence type="ECO:0000313" key="13">
    <source>
        <dbReference type="EMBL" id="KAK0551851.1"/>
    </source>
</evidence>
<evidence type="ECO:0000256" key="4">
    <source>
        <dbReference type="ARBA" id="ARBA00022946"/>
    </source>
</evidence>
<dbReference type="Pfam" id="PF05546">
    <property type="entry name" value="She9_MDM33"/>
    <property type="match status" value="1"/>
</dbReference>
<comment type="function">
    <text evidence="9">Required for the maintenance of the structure of the mitochondrial inner membrane. Involved in mitochondrial morphology. Causes growth arrest when highly overexpressed.</text>
</comment>
<keyword evidence="3 10" id="KW-0999">Mitochondrion inner membrane</keyword>
<dbReference type="InterPro" id="IPR008839">
    <property type="entry name" value="MDM33_fungi"/>
</dbReference>
<dbReference type="PANTHER" id="PTHR31961:SF3">
    <property type="entry name" value="SENSITIVE TO HIGH EXPRESSION PROTEIN 9, MITOCHONDRIAL"/>
    <property type="match status" value="1"/>
</dbReference>
<keyword evidence="2 10" id="KW-0812">Transmembrane</keyword>
<name>A0AAN6GPL6_9BASI</name>
<keyword evidence="8 10" id="KW-0472">Membrane</keyword>
<organism evidence="13 14">
    <name type="scientific">Tilletia horrida</name>
    <dbReference type="NCBI Taxonomy" id="155126"/>
    <lineage>
        <taxon>Eukaryota</taxon>
        <taxon>Fungi</taxon>
        <taxon>Dikarya</taxon>
        <taxon>Basidiomycota</taxon>
        <taxon>Ustilaginomycotina</taxon>
        <taxon>Exobasidiomycetes</taxon>
        <taxon>Tilletiales</taxon>
        <taxon>Tilletiaceae</taxon>
        <taxon>Tilletia</taxon>
    </lineage>
</organism>
<protein>
    <recommendedName>
        <fullName evidence="10">Sensitive to high expression protein 9, mitochondrial</fullName>
    </recommendedName>
</protein>
<feature type="region of interest" description="Disordered" evidence="12">
    <location>
        <begin position="1"/>
        <end position="29"/>
    </location>
</feature>
<proteinExistence type="inferred from homology"/>
<comment type="subunit">
    <text evidence="10">Homooligomer.</text>
</comment>
<dbReference type="GO" id="GO:0007007">
    <property type="term" value="P:inner mitochondrial membrane organization"/>
    <property type="evidence" value="ECO:0007669"/>
    <property type="project" value="TreeGrafter"/>
</dbReference>
<feature type="coiled-coil region" evidence="11">
    <location>
        <begin position="219"/>
        <end position="246"/>
    </location>
</feature>
<keyword evidence="6 11" id="KW-0175">Coiled coil</keyword>
<gene>
    <name evidence="13" type="primary">SHE9</name>
    <name evidence="13" type="ORF">OC846_003137</name>
</gene>
<evidence type="ECO:0000256" key="9">
    <source>
        <dbReference type="ARBA" id="ARBA00024807"/>
    </source>
</evidence>